<keyword evidence="4 7" id="KW-0378">Hydrolase</keyword>
<dbReference type="SMART" id="SM00518">
    <property type="entry name" value="AP2Ec"/>
    <property type="match status" value="1"/>
</dbReference>
<feature type="binding site" evidence="7">
    <location>
        <position position="154"/>
    </location>
    <ligand>
        <name>Zn(2+)</name>
        <dbReference type="ChEBI" id="CHEBI:29105"/>
        <label>2</label>
    </ligand>
</feature>
<evidence type="ECO:0000256" key="6">
    <source>
        <dbReference type="ARBA" id="ARBA00023204"/>
    </source>
</evidence>
<dbReference type="PROSITE" id="PS00731">
    <property type="entry name" value="AP_NUCLEASE_F2_3"/>
    <property type="match status" value="1"/>
</dbReference>
<comment type="similarity">
    <text evidence="1 7">Belongs to the AP endonuclease 2 family.</text>
</comment>
<dbReference type="Pfam" id="PF01261">
    <property type="entry name" value="AP_endonuc_2"/>
    <property type="match status" value="1"/>
</dbReference>
<sequence>MRYLGAHVSTAGGLSNAIIAAKQLDINTIQIHPTAPQRWTSKPIEIAEIEGMVKAQKQSPVKMVFAHAIYLINLAQPDKQKFHLGKLSLVHYLNFMRDLATIAKQYAGDIIAGGVVVHVGSAIHYPAKQEAMDRVLYGLNWILEQAPAGQLLLESSAGSGQVIGEKLEDLAWLRENSEQKERISIALDTEHMFASGYDWTNPETVVAQVEKAIPLDLVSLIHLNDSKVPCGSKKDRHENLGDGLIGEDALKQIINHPKLKHIPMVLETPHMKSIEEARIDVEKLKEWAQE</sequence>
<comment type="catalytic activity">
    <reaction evidence="7">
        <text>Endonucleolytic cleavage to 5'-phosphooligonucleotide end-products.</text>
        <dbReference type="EC" id="3.1.21.2"/>
    </reaction>
</comment>
<evidence type="ECO:0000259" key="8">
    <source>
        <dbReference type="Pfam" id="PF01261"/>
    </source>
</evidence>
<dbReference type="InterPro" id="IPR001719">
    <property type="entry name" value="AP_endonuc_2"/>
</dbReference>
<dbReference type="Proteomes" id="UP000228952">
    <property type="component" value="Unassembled WGS sequence"/>
</dbReference>
<feature type="binding site" evidence="7">
    <location>
        <position position="235"/>
    </location>
    <ligand>
        <name>Zn(2+)</name>
        <dbReference type="ChEBI" id="CHEBI:29105"/>
        <label>3</label>
    </ligand>
</feature>
<evidence type="ECO:0000256" key="5">
    <source>
        <dbReference type="ARBA" id="ARBA00022833"/>
    </source>
</evidence>
<dbReference type="CDD" id="cd00019">
    <property type="entry name" value="AP2Ec"/>
    <property type="match status" value="1"/>
</dbReference>
<feature type="binding site" evidence="7">
    <location>
        <position position="267"/>
    </location>
    <ligand>
        <name>Zn(2+)</name>
        <dbReference type="ChEBI" id="CHEBI:29105"/>
        <label>2</label>
    </ligand>
</feature>
<keyword evidence="3 7" id="KW-0227">DNA damage</keyword>
<dbReference type="GO" id="GO:0008081">
    <property type="term" value="F:phosphoric diester hydrolase activity"/>
    <property type="evidence" value="ECO:0007669"/>
    <property type="project" value="TreeGrafter"/>
</dbReference>
<evidence type="ECO:0000313" key="10">
    <source>
        <dbReference type="Proteomes" id="UP000228952"/>
    </source>
</evidence>
<dbReference type="InterPro" id="IPR036237">
    <property type="entry name" value="Xyl_isomerase-like_sf"/>
</dbReference>
<feature type="binding site" evidence="7">
    <location>
        <position position="118"/>
    </location>
    <ligand>
        <name>Zn(2+)</name>
        <dbReference type="ChEBI" id="CHEBI:29105"/>
        <label>1</label>
    </ligand>
</feature>
<reference evidence="10" key="1">
    <citation type="submission" date="2017-09" db="EMBL/GenBank/DDBJ databases">
        <title>Depth-based differentiation of microbial function through sediment-hosted aquifers and enrichment of novel symbionts in the deep terrestrial subsurface.</title>
        <authorList>
            <person name="Probst A.J."/>
            <person name="Ladd B."/>
            <person name="Jarett J.K."/>
            <person name="Geller-Mcgrath D.E."/>
            <person name="Sieber C.M.K."/>
            <person name="Emerson J.B."/>
            <person name="Anantharaman K."/>
            <person name="Thomas B.C."/>
            <person name="Malmstrom R."/>
            <person name="Stieglmeier M."/>
            <person name="Klingl A."/>
            <person name="Woyke T."/>
            <person name="Ryan C.M."/>
            <person name="Banfield J.F."/>
        </authorList>
    </citation>
    <scope>NUCLEOTIDE SEQUENCE [LARGE SCALE GENOMIC DNA]</scope>
</reference>
<evidence type="ECO:0000256" key="1">
    <source>
        <dbReference type="ARBA" id="ARBA00005340"/>
    </source>
</evidence>
<comment type="caution">
    <text evidence="9">The sequence shown here is derived from an EMBL/GenBank/DDBJ whole genome shotgun (WGS) entry which is preliminary data.</text>
</comment>
<keyword evidence="5 7" id="KW-0862">Zinc</keyword>
<feature type="binding site" evidence="7">
    <location>
        <position position="154"/>
    </location>
    <ligand>
        <name>Zn(2+)</name>
        <dbReference type="ChEBI" id="CHEBI:29105"/>
        <label>1</label>
    </ligand>
</feature>
<dbReference type="EMBL" id="PFQB01000066">
    <property type="protein sequence ID" value="PJA13983.1"/>
    <property type="molecule type" value="Genomic_DNA"/>
</dbReference>
<dbReference type="GO" id="GO:0003677">
    <property type="term" value="F:DNA binding"/>
    <property type="evidence" value="ECO:0007669"/>
    <property type="project" value="InterPro"/>
</dbReference>
<dbReference type="PANTHER" id="PTHR21445">
    <property type="entry name" value="ENDONUCLEASE IV ENDODEOXYRIBONUCLEASE IV"/>
    <property type="match status" value="1"/>
</dbReference>
<dbReference type="PANTHER" id="PTHR21445:SF0">
    <property type="entry name" value="APURINIC-APYRIMIDINIC ENDONUCLEASE"/>
    <property type="match status" value="1"/>
</dbReference>
<feature type="binding site" evidence="7">
    <location>
        <position position="237"/>
    </location>
    <ligand>
        <name>Zn(2+)</name>
        <dbReference type="ChEBI" id="CHEBI:29105"/>
        <label>3</label>
    </ligand>
</feature>
<feature type="binding site" evidence="7">
    <location>
        <position position="222"/>
    </location>
    <ligand>
        <name>Zn(2+)</name>
        <dbReference type="ChEBI" id="CHEBI:29105"/>
        <label>2</label>
    </ligand>
</feature>
<dbReference type="PROSITE" id="PS51432">
    <property type="entry name" value="AP_NUCLEASE_F2_4"/>
    <property type="match status" value="1"/>
</dbReference>
<feature type="domain" description="Xylose isomerase-like TIM barrel" evidence="8">
    <location>
        <begin position="20"/>
        <end position="286"/>
    </location>
</feature>
<feature type="binding site" evidence="7">
    <location>
        <position position="67"/>
    </location>
    <ligand>
        <name>Zn(2+)</name>
        <dbReference type="ChEBI" id="CHEBI:29105"/>
        <label>1</label>
    </ligand>
</feature>
<proteinExistence type="inferred from homology"/>
<evidence type="ECO:0000313" key="9">
    <source>
        <dbReference type="EMBL" id="PJA13983.1"/>
    </source>
</evidence>
<dbReference type="HAMAP" id="MF_00152">
    <property type="entry name" value="Nfo"/>
    <property type="match status" value="1"/>
</dbReference>
<keyword evidence="6 7" id="KW-0234">DNA repair</keyword>
<keyword evidence="7" id="KW-0255">Endonuclease</keyword>
<name>A0A2M7W1X3_9BACT</name>
<evidence type="ECO:0000256" key="4">
    <source>
        <dbReference type="ARBA" id="ARBA00022801"/>
    </source>
</evidence>
<dbReference type="FunFam" id="3.20.20.150:FF:000001">
    <property type="entry name" value="Probable endonuclease 4"/>
    <property type="match status" value="1"/>
</dbReference>
<dbReference type="SUPFAM" id="SSF51658">
    <property type="entry name" value="Xylose isomerase-like"/>
    <property type="match status" value="1"/>
</dbReference>
<dbReference type="GO" id="GO:0003906">
    <property type="term" value="F:DNA-(apurinic or apyrimidinic site) endonuclease activity"/>
    <property type="evidence" value="ECO:0007669"/>
    <property type="project" value="TreeGrafter"/>
</dbReference>
<feature type="binding site" evidence="7">
    <location>
        <position position="191"/>
    </location>
    <ligand>
        <name>Zn(2+)</name>
        <dbReference type="ChEBI" id="CHEBI:29105"/>
        <label>3</label>
    </ligand>
</feature>
<comment type="cofactor">
    <cofactor evidence="7">
        <name>Zn(2+)</name>
        <dbReference type="ChEBI" id="CHEBI:29105"/>
    </cofactor>
    <text evidence="7">Binds 3 Zn(2+) ions.</text>
</comment>
<dbReference type="NCBIfam" id="TIGR00587">
    <property type="entry name" value="nfo"/>
    <property type="match status" value="1"/>
</dbReference>
<organism evidence="9 10">
    <name type="scientific">Candidatus Dojkabacteria bacterium CG_4_10_14_0_2_um_filter_Dojkabacteria_WS6_41_15</name>
    <dbReference type="NCBI Taxonomy" id="2014249"/>
    <lineage>
        <taxon>Bacteria</taxon>
        <taxon>Candidatus Dojkabacteria</taxon>
    </lineage>
</organism>
<accession>A0A2M7W1X3</accession>
<evidence type="ECO:0000256" key="2">
    <source>
        <dbReference type="ARBA" id="ARBA00022723"/>
    </source>
</evidence>
<keyword evidence="7" id="KW-0540">Nuclease</keyword>
<dbReference type="GO" id="GO:0006284">
    <property type="term" value="P:base-excision repair"/>
    <property type="evidence" value="ECO:0007669"/>
    <property type="project" value="TreeGrafter"/>
</dbReference>
<dbReference type="GO" id="GO:0008270">
    <property type="term" value="F:zinc ion binding"/>
    <property type="evidence" value="ECO:0007669"/>
    <property type="project" value="UniProtKB-UniRule"/>
</dbReference>
<evidence type="ECO:0000256" key="7">
    <source>
        <dbReference type="HAMAP-Rule" id="MF_00152"/>
    </source>
</evidence>
<dbReference type="PROSITE" id="PS00729">
    <property type="entry name" value="AP_NUCLEASE_F2_1"/>
    <property type="match status" value="1"/>
</dbReference>
<dbReference type="GO" id="GO:0008833">
    <property type="term" value="F:deoxyribonuclease IV (phage-T4-induced) activity"/>
    <property type="evidence" value="ECO:0007669"/>
    <property type="project" value="UniProtKB-UniRule"/>
</dbReference>
<dbReference type="InterPro" id="IPR018246">
    <property type="entry name" value="AP_endonuc_F2_Zn_BS"/>
</dbReference>
<gene>
    <name evidence="7" type="primary">nfo</name>
    <name evidence="9" type="ORF">COX64_02580</name>
</gene>
<dbReference type="InterPro" id="IPR013022">
    <property type="entry name" value="Xyl_isomerase-like_TIM-brl"/>
</dbReference>
<evidence type="ECO:0000256" key="3">
    <source>
        <dbReference type="ARBA" id="ARBA00022763"/>
    </source>
</evidence>
<feature type="binding site" evidence="7">
    <location>
        <position position="188"/>
    </location>
    <ligand>
        <name>Zn(2+)</name>
        <dbReference type="ChEBI" id="CHEBI:29105"/>
        <label>2</label>
    </ligand>
</feature>
<dbReference type="AlphaFoldDB" id="A0A2M7W1X3"/>
<dbReference type="EC" id="3.1.21.2" evidence="7"/>
<protein>
    <recommendedName>
        <fullName evidence="7">Probable endonuclease 4</fullName>
        <ecNumber evidence="7">3.1.21.2</ecNumber>
    </recommendedName>
    <alternativeName>
        <fullName evidence="7">Endodeoxyribonuclease IV</fullName>
    </alternativeName>
    <alternativeName>
        <fullName evidence="7">Endonuclease IV</fullName>
    </alternativeName>
</protein>
<comment type="function">
    <text evidence="7">Endonuclease IV plays a role in DNA repair. It cleaves phosphodiester bonds at apurinic or apyrimidinic (AP) sites, generating a 3'-hydroxyl group and a 5'-terminal sugar phosphate.</text>
</comment>
<keyword evidence="2 7" id="KW-0479">Metal-binding</keyword>
<dbReference type="Gene3D" id="3.20.20.150">
    <property type="entry name" value="Divalent-metal-dependent TIM barrel enzymes"/>
    <property type="match status" value="1"/>
</dbReference>